<dbReference type="InterPro" id="IPR035906">
    <property type="entry name" value="MetI-like_sf"/>
</dbReference>
<evidence type="ECO:0000256" key="7">
    <source>
        <dbReference type="RuleBase" id="RU363032"/>
    </source>
</evidence>
<feature type="transmembrane region" description="Helical" evidence="7">
    <location>
        <begin position="29"/>
        <end position="52"/>
    </location>
</feature>
<dbReference type="OrthoDB" id="9805108at2"/>
<name>A0A4Z0W7K0_9GAMM</name>
<keyword evidence="2 7" id="KW-0813">Transport</keyword>
<evidence type="ECO:0000256" key="2">
    <source>
        <dbReference type="ARBA" id="ARBA00022448"/>
    </source>
</evidence>
<dbReference type="Proteomes" id="UP000297475">
    <property type="component" value="Unassembled WGS sequence"/>
</dbReference>
<reference evidence="9 10" key="1">
    <citation type="submission" date="2019-04" db="EMBL/GenBank/DDBJ databases">
        <title>Natronospirillum operosus gen. nov., sp. nov., a haloalkaliphilic satellite isolated from decaying biomass of laboratory culture of cyanobacterium Geitlerinema sp. and proposal of Natronospirillaceae fam. nov. and Saccharospirillaceae fam. nov.</title>
        <authorList>
            <person name="Kevbrin V."/>
            <person name="Boltyanskaya Y."/>
            <person name="Koziaeva V."/>
            <person name="Grouzdev D.S."/>
            <person name="Park M."/>
            <person name="Cho J."/>
        </authorList>
    </citation>
    <scope>NUCLEOTIDE SEQUENCE [LARGE SCALE GENOMIC DNA]</scope>
    <source>
        <strain evidence="9 10">G-116</strain>
    </source>
</reference>
<comment type="caution">
    <text evidence="9">The sequence shown here is derived from an EMBL/GenBank/DDBJ whole genome shotgun (WGS) entry which is preliminary data.</text>
</comment>
<dbReference type="EMBL" id="SRMF01000024">
    <property type="protein sequence ID" value="TGG89375.1"/>
    <property type="molecule type" value="Genomic_DNA"/>
</dbReference>
<keyword evidence="4 7" id="KW-0812">Transmembrane</keyword>
<evidence type="ECO:0000259" key="8">
    <source>
        <dbReference type="PROSITE" id="PS50928"/>
    </source>
</evidence>
<evidence type="ECO:0000256" key="3">
    <source>
        <dbReference type="ARBA" id="ARBA00022475"/>
    </source>
</evidence>
<accession>A0A4Z0W7K0</accession>
<feature type="transmembrane region" description="Helical" evidence="7">
    <location>
        <begin position="125"/>
        <end position="146"/>
    </location>
</feature>
<keyword evidence="3" id="KW-1003">Cell membrane</keyword>
<gene>
    <name evidence="9" type="ORF">E4656_20080</name>
</gene>
<keyword evidence="5 7" id="KW-1133">Transmembrane helix</keyword>
<dbReference type="PANTHER" id="PTHR43005:SF1">
    <property type="entry name" value="SPERMIDINE_PUTRESCINE TRANSPORT SYSTEM PERMEASE PROTEIN"/>
    <property type="match status" value="1"/>
</dbReference>
<feature type="transmembrane region" description="Helical" evidence="7">
    <location>
        <begin position="283"/>
        <end position="303"/>
    </location>
</feature>
<dbReference type="CDD" id="cd06261">
    <property type="entry name" value="TM_PBP2"/>
    <property type="match status" value="1"/>
</dbReference>
<dbReference type="Pfam" id="PF00528">
    <property type="entry name" value="BPD_transp_1"/>
    <property type="match status" value="1"/>
</dbReference>
<organism evidence="9 10">
    <name type="scientific">Natronospirillum operosum</name>
    <dbReference type="NCBI Taxonomy" id="2759953"/>
    <lineage>
        <taxon>Bacteria</taxon>
        <taxon>Pseudomonadati</taxon>
        <taxon>Pseudomonadota</taxon>
        <taxon>Gammaproteobacteria</taxon>
        <taxon>Oceanospirillales</taxon>
        <taxon>Natronospirillaceae</taxon>
        <taxon>Natronospirillum</taxon>
    </lineage>
</organism>
<comment type="similarity">
    <text evidence="7">Belongs to the binding-protein-dependent transport system permease family.</text>
</comment>
<evidence type="ECO:0000256" key="6">
    <source>
        <dbReference type="ARBA" id="ARBA00023136"/>
    </source>
</evidence>
<dbReference type="PANTHER" id="PTHR43005">
    <property type="entry name" value="BLR7065 PROTEIN"/>
    <property type="match status" value="1"/>
</dbReference>
<keyword evidence="10" id="KW-1185">Reference proteome</keyword>
<dbReference type="SUPFAM" id="SSF161098">
    <property type="entry name" value="MetI-like"/>
    <property type="match status" value="1"/>
</dbReference>
<dbReference type="InterPro" id="IPR000515">
    <property type="entry name" value="MetI-like"/>
</dbReference>
<protein>
    <submittedName>
        <fullName evidence="9">Sugar ABC transporter permease</fullName>
    </submittedName>
</protein>
<dbReference type="PROSITE" id="PS50928">
    <property type="entry name" value="ABC_TM1"/>
    <property type="match status" value="1"/>
</dbReference>
<feature type="transmembrane region" description="Helical" evidence="7">
    <location>
        <begin position="220"/>
        <end position="242"/>
    </location>
</feature>
<keyword evidence="6 7" id="KW-0472">Membrane</keyword>
<evidence type="ECO:0000313" key="10">
    <source>
        <dbReference type="Proteomes" id="UP000297475"/>
    </source>
</evidence>
<proteinExistence type="inferred from homology"/>
<dbReference type="AlphaFoldDB" id="A0A4Z0W7K0"/>
<feature type="transmembrane region" description="Helical" evidence="7">
    <location>
        <begin position="177"/>
        <end position="200"/>
    </location>
</feature>
<comment type="subcellular location">
    <subcellularLocation>
        <location evidence="1 7">Cell membrane</location>
        <topology evidence="1 7">Multi-pass membrane protein</topology>
    </subcellularLocation>
</comment>
<evidence type="ECO:0000256" key="5">
    <source>
        <dbReference type="ARBA" id="ARBA00022989"/>
    </source>
</evidence>
<evidence type="ECO:0000313" key="9">
    <source>
        <dbReference type="EMBL" id="TGG89375.1"/>
    </source>
</evidence>
<evidence type="ECO:0000256" key="4">
    <source>
        <dbReference type="ARBA" id="ARBA00022692"/>
    </source>
</evidence>
<dbReference type="GO" id="GO:0055085">
    <property type="term" value="P:transmembrane transport"/>
    <property type="evidence" value="ECO:0007669"/>
    <property type="project" value="InterPro"/>
</dbReference>
<feature type="domain" description="ABC transmembrane type-1" evidence="8">
    <location>
        <begin position="88"/>
        <end position="302"/>
    </location>
</feature>
<sequence>MASPGPTPGEAAVCAEISMSTVNPKFTRGWWFILPGLTLMVLVVCVPLFMGLRYSLHDVFLYAFNNQVFVGLDNYARVLQDPLYQRSVRVTLIFTFSCLVLTVGFGLLIAYLVSLKQVRFRSAWLALFLIPFVMTPVVGGIAWRLFMWQQEFGVINQFLGLFGVESRYWLLDRETALLATIISNSWQLTPIAILVFYAALTTIPEDLLEASTIDGANPLQALWHVIIPLLRPHTLFVSIIIITSAFREFDMIWALTGGGPGRATTTLSIFAYNRGIANQDMGMANTVAFTMFIIMATVAWLYITLYRRTEDKS</sequence>
<evidence type="ECO:0000256" key="1">
    <source>
        <dbReference type="ARBA" id="ARBA00004651"/>
    </source>
</evidence>
<dbReference type="GO" id="GO:0005886">
    <property type="term" value="C:plasma membrane"/>
    <property type="evidence" value="ECO:0007669"/>
    <property type="project" value="UniProtKB-SubCell"/>
</dbReference>
<feature type="transmembrane region" description="Helical" evidence="7">
    <location>
        <begin position="90"/>
        <end position="113"/>
    </location>
</feature>
<dbReference type="Gene3D" id="1.10.3720.10">
    <property type="entry name" value="MetI-like"/>
    <property type="match status" value="1"/>
</dbReference>